<protein>
    <recommendedName>
        <fullName evidence="3">Flagellar assembly protein FliH</fullName>
    </recommendedName>
</protein>
<evidence type="ECO:0000256" key="3">
    <source>
        <dbReference type="ARBA" id="ARBA00016507"/>
    </source>
</evidence>
<evidence type="ECO:0000313" key="9">
    <source>
        <dbReference type="EMBL" id="MBS1257082.1"/>
    </source>
</evidence>
<evidence type="ECO:0000256" key="1">
    <source>
        <dbReference type="ARBA" id="ARBA00003041"/>
    </source>
</evidence>
<keyword evidence="5" id="KW-1005">Bacterial flagellum biogenesis</keyword>
<proteinExistence type="inferred from homology"/>
<dbReference type="GO" id="GO:0015031">
    <property type="term" value="P:protein transport"/>
    <property type="evidence" value="ECO:0007669"/>
    <property type="project" value="UniProtKB-KW"/>
</dbReference>
<comment type="caution">
    <text evidence="9">The sequence shown here is derived from an EMBL/GenBank/DDBJ whole genome shotgun (WGS) entry which is preliminary data.</text>
</comment>
<reference evidence="9" key="1">
    <citation type="journal article" date="2021" name="ISME J.">
        <title>Fine-scale metabolic discontinuity in a stratified prokaryote microbiome of a Red Sea deep halocline.</title>
        <authorList>
            <person name="Michoud G."/>
            <person name="Ngugi D.K."/>
            <person name="Barozzi A."/>
            <person name="Merlino G."/>
            <person name="Calleja M.L."/>
            <person name="Delgado-Huertas A."/>
            <person name="Moran X.A.G."/>
            <person name="Daffonchio D."/>
        </authorList>
    </citation>
    <scope>NUCLEOTIDE SEQUENCE</scope>
    <source>
        <strain evidence="9">SuakinDeep_MAG55_1</strain>
    </source>
</reference>
<evidence type="ECO:0000259" key="8">
    <source>
        <dbReference type="Pfam" id="PF02108"/>
    </source>
</evidence>
<organism evidence="9 10">
    <name type="scientific">Candidatus Scalindua arabica</name>
    <dbReference type="NCBI Taxonomy" id="1127984"/>
    <lineage>
        <taxon>Bacteria</taxon>
        <taxon>Pseudomonadati</taxon>
        <taxon>Planctomycetota</taxon>
        <taxon>Candidatus Brocadiia</taxon>
        <taxon>Candidatus Brocadiales</taxon>
        <taxon>Candidatus Scalinduaceae</taxon>
        <taxon>Candidatus Scalindua</taxon>
    </lineage>
</organism>
<feature type="domain" description="Flagellar assembly protein FliH/Type III secretion system HrpE" evidence="8">
    <location>
        <begin position="61"/>
        <end position="186"/>
    </location>
</feature>
<keyword evidence="7" id="KW-1006">Bacterial flagellum protein export</keyword>
<comment type="similarity">
    <text evidence="2">Belongs to the FliH family.</text>
</comment>
<keyword evidence="4" id="KW-0813">Transport</keyword>
<dbReference type="PANTHER" id="PTHR34982:SF1">
    <property type="entry name" value="FLAGELLAR ASSEMBLY PROTEIN FLIH"/>
    <property type="match status" value="1"/>
</dbReference>
<evidence type="ECO:0000256" key="5">
    <source>
        <dbReference type="ARBA" id="ARBA00022795"/>
    </source>
</evidence>
<dbReference type="GO" id="GO:0044781">
    <property type="term" value="P:bacterial-type flagellum organization"/>
    <property type="evidence" value="ECO:0007669"/>
    <property type="project" value="UniProtKB-KW"/>
</dbReference>
<gene>
    <name evidence="9" type="ORF">MAG551_00117</name>
</gene>
<name>A0A941VYA2_9BACT</name>
<dbReference type="PANTHER" id="PTHR34982">
    <property type="entry name" value="YOP PROTEINS TRANSLOCATION PROTEIN L"/>
    <property type="match status" value="1"/>
</dbReference>
<dbReference type="InterPro" id="IPR018035">
    <property type="entry name" value="Flagellar_FliH/T3SS_HrpE"/>
</dbReference>
<evidence type="ECO:0000256" key="4">
    <source>
        <dbReference type="ARBA" id="ARBA00022448"/>
    </source>
</evidence>
<dbReference type="InterPro" id="IPR051472">
    <property type="entry name" value="T3SS_Stator/FliH"/>
</dbReference>
<dbReference type="GO" id="GO:0005829">
    <property type="term" value="C:cytosol"/>
    <property type="evidence" value="ECO:0007669"/>
    <property type="project" value="TreeGrafter"/>
</dbReference>
<dbReference type="AlphaFoldDB" id="A0A941VYA2"/>
<evidence type="ECO:0000256" key="6">
    <source>
        <dbReference type="ARBA" id="ARBA00022927"/>
    </source>
</evidence>
<accession>A0A941VYA2</accession>
<keyword evidence="6" id="KW-0653">Protein transport</keyword>
<dbReference type="EMBL" id="JAANXD010000006">
    <property type="protein sequence ID" value="MBS1257082.1"/>
    <property type="molecule type" value="Genomic_DNA"/>
</dbReference>
<evidence type="ECO:0000256" key="7">
    <source>
        <dbReference type="ARBA" id="ARBA00023225"/>
    </source>
</evidence>
<evidence type="ECO:0000256" key="2">
    <source>
        <dbReference type="ARBA" id="ARBA00006602"/>
    </source>
</evidence>
<evidence type="ECO:0000313" key="10">
    <source>
        <dbReference type="Proteomes" id="UP000722750"/>
    </source>
</evidence>
<sequence>MSRKNIYKLPVIGKPFVLESKCSLSVEEENKRLIENASKESYQKGRDDALKENQENVKLICQSLQKAIEDLKHERDNIWDKCEKEIIKLTLAIAKKTVYEEISQNSSKIIESVVGDALNKVKENKILRVHVNPEDAEKLKALNVVGLTVDGEESEMISDGDISRGGCKVVTDCGGVDARVETRWGEIVSAFGEHNSEAEGMECQE</sequence>
<dbReference type="Proteomes" id="UP000722750">
    <property type="component" value="Unassembled WGS sequence"/>
</dbReference>
<comment type="function">
    <text evidence="1">Needed for flagellar regrowth and assembly.</text>
</comment>
<dbReference type="Pfam" id="PF02108">
    <property type="entry name" value="FliH"/>
    <property type="match status" value="1"/>
</dbReference>